<dbReference type="Proteomes" id="UP000602653">
    <property type="component" value="Chromosome"/>
</dbReference>
<feature type="signal peptide" evidence="6">
    <location>
        <begin position="1"/>
        <end position="25"/>
    </location>
</feature>
<dbReference type="Pfam" id="PF01048">
    <property type="entry name" value="PNP_UDP_1"/>
    <property type="match status" value="1"/>
</dbReference>
<keyword evidence="3" id="KW-0028">Amino-acid biosynthesis</keyword>
<keyword evidence="8" id="KW-0326">Glycosidase</keyword>
<evidence type="ECO:0000256" key="5">
    <source>
        <dbReference type="ARBA" id="ARBA00023167"/>
    </source>
</evidence>
<organism evidence="8 9">
    <name type="scientific">Arcanobacterium phocisimile</name>
    <dbReference type="NCBI Taxonomy" id="1302235"/>
    <lineage>
        <taxon>Bacteria</taxon>
        <taxon>Bacillati</taxon>
        <taxon>Actinomycetota</taxon>
        <taxon>Actinomycetes</taxon>
        <taxon>Actinomycetales</taxon>
        <taxon>Actinomycetaceae</taxon>
        <taxon>Arcanobacterium</taxon>
    </lineage>
</organism>
<evidence type="ECO:0000256" key="6">
    <source>
        <dbReference type="SAM" id="SignalP"/>
    </source>
</evidence>
<name>A0ABX7IIN6_9ACTO</name>
<dbReference type="NCBIfam" id="TIGR01704">
    <property type="entry name" value="MTA_SAH-Nsdase"/>
    <property type="match status" value="1"/>
</dbReference>
<keyword evidence="9" id="KW-1185">Reference proteome</keyword>
<dbReference type="Gene3D" id="3.40.50.1580">
    <property type="entry name" value="Nucleoside phosphorylase domain"/>
    <property type="match status" value="1"/>
</dbReference>
<evidence type="ECO:0000259" key="7">
    <source>
        <dbReference type="Pfam" id="PF01048"/>
    </source>
</evidence>
<dbReference type="GO" id="GO:0008782">
    <property type="term" value="F:adenosylhomocysteine nucleosidase activity"/>
    <property type="evidence" value="ECO:0007669"/>
    <property type="project" value="UniProtKB-EC"/>
</dbReference>
<sequence>MKISRTRSFYAKAMAMFAVAGMALSACSSTSADKSGEHLEPMKEKGHMAKVDALVVSAMDEEMAPFLEEVADYNPEEIESPVGKLYRAKKDDVDVLMVVTGIGMTADASVLSWTLAHYQPEVIVAIGSAGGMAADSRVGQVVVGTEYTNGGADGTVFGYVRGQVPGQPEIFTGDQKMITALETVAKEAEKDNMTVRFGQMLSSDAFITEVNVEDRREAFPAVVTADMESHAASQVAHAFGIPFVSIRAISDLCGKPDDQSVSFHEELDVVAKSSAHVAFEGLKQAGYVKF</sequence>
<dbReference type="InterPro" id="IPR035994">
    <property type="entry name" value="Nucleoside_phosphorylase_sf"/>
</dbReference>
<evidence type="ECO:0000256" key="2">
    <source>
        <dbReference type="ARBA" id="ARBA00011974"/>
    </source>
</evidence>
<keyword evidence="5" id="KW-0486">Methionine biosynthesis</keyword>
<comment type="pathway">
    <text evidence="1">Amino-acid biosynthesis; L-methionine biosynthesis via salvage pathway; S-methyl-5-thio-alpha-D-ribose 1-phosphate from S-methyl-5'-thioadenosine (hydrolase route): step 1/2.</text>
</comment>
<dbReference type="RefSeq" id="WP_204425490.1">
    <property type="nucleotide sequence ID" value="NZ_CP070228.1"/>
</dbReference>
<dbReference type="PANTHER" id="PTHR46832">
    <property type="entry name" value="5'-METHYLTHIOADENOSINE/S-ADENOSYLHOMOCYSTEINE NUCLEOSIDASE"/>
    <property type="match status" value="1"/>
</dbReference>
<reference evidence="8 9" key="1">
    <citation type="submission" date="2021-02" db="EMBL/GenBank/DDBJ databases">
        <title>Complete Genome Sequence of Arcanobacterium phocisimile strain DSM 26142T from a harbour seal.</title>
        <authorList>
            <person name="Borowiak M."/>
            <person name="Alssahen M."/>
            <person name="Malorny B."/>
            <person name="Laemmler C."/>
            <person name="Siebert U."/>
            <person name="Ploetz M."/>
            <person name="Abdulmawjood A."/>
        </authorList>
    </citation>
    <scope>NUCLEOTIDE SEQUENCE [LARGE SCALE GENOMIC DNA]</scope>
    <source>
        <strain evidence="8 9">DSM 26142</strain>
    </source>
</reference>
<dbReference type="GO" id="GO:0008930">
    <property type="term" value="F:methylthioadenosine nucleosidase activity"/>
    <property type="evidence" value="ECO:0007669"/>
    <property type="project" value="UniProtKB-EC"/>
</dbReference>
<keyword evidence="4 8" id="KW-0378">Hydrolase</keyword>
<dbReference type="PROSITE" id="PS51257">
    <property type="entry name" value="PROKAR_LIPOPROTEIN"/>
    <property type="match status" value="1"/>
</dbReference>
<protein>
    <recommendedName>
        <fullName evidence="2">adenosylhomocysteine nucleosidase</fullName>
        <ecNumber evidence="2">3.2.2.9</ecNumber>
    </recommendedName>
</protein>
<keyword evidence="6" id="KW-0732">Signal</keyword>
<dbReference type="EMBL" id="CP070228">
    <property type="protein sequence ID" value="QRV02851.1"/>
    <property type="molecule type" value="Genomic_DNA"/>
</dbReference>
<dbReference type="EC" id="3.2.2.9" evidence="2"/>
<dbReference type="SUPFAM" id="SSF53167">
    <property type="entry name" value="Purine and uridine phosphorylases"/>
    <property type="match status" value="1"/>
</dbReference>
<dbReference type="CDD" id="cd09008">
    <property type="entry name" value="MTAN"/>
    <property type="match status" value="1"/>
</dbReference>
<feature type="domain" description="Nucleoside phosphorylase" evidence="7">
    <location>
        <begin position="54"/>
        <end position="275"/>
    </location>
</feature>
<evidence type="ECO:0000256" key="3">
    <source>
        <dbReference type="ARBA" id="ARBA00022605"/>
    </source>
</evidence>
<dbReference type="InterPro" id="IPR000845">
    <property type="entry name" value="Nucleoside_phosphorylase_d"/>
</dbReference>
<accession>A0ABX7IIN6</accession>
<evidence type="ECO:0000313" key="9">
    <source>
        <dbReference type="Proteomes" id="UP000602653"/>
    </source>
</evidence>
<evidence type="ECO:0000256" key="4">
    <source>
        <dbReference type="ARBA" id="ARBA00022801"/>
    </source>
</evidence>
<evidence type="ECO:0000313" key="8">
    <source>
        <dbReference type="EMBL" id="QRV02851.1"/>
    </source>
</evidence>
<dbReference type="PANTHER" id="PTHR46832:SF1">
    <property type="entry name" value="5'-METHYLTHIOADENOSINE_S-ADENOSYLHOMOCYSTEINE NUCLEOSIDASE"/>
    <property type="match status" value="1"/>
</dbReference>
<gene>
    <name evidence="8" type="primary">mtnN</name>
    <name evidence="8" type="ORF">JTE88_03775</name>
</gene>
<feature type="chain" id="PRO_5045815957" description="adenosylhomocysteine nucleosidase" evidence="6">
    <location>
        <begin position="26"/>
        <end position="290"/>
    </location>
</feature>
<proteinExistence type="predicted"/>
<evidence type="ECO:0000256" key="1">
    <source>
        <dbReference type="ARBA" id="ARBA00004945"/>
    </source>
</evidence>
<dbReference type="InterPro" id="IPR010049">
    <property type="entry name" value="MTA_SAH_Nsdase"/>
</dbReference>